<sequence length="63" mass="7498">AVQADAKSRDWRKEVEKRKTITVTARVLKEDGEILFRYFRKQGQTKSQGFRAILNNFIDNRLR</sequence>
<feature type="non-terminal residue" evidence="1">
    <location>
        <position position="1"/>
    </location>
</feature>
<protein>
    <submittedName>
        <fullName evidence="1">Uncharacterized protein</fullName>
    </submittedName>
</protein>
<name>X1G5W9_9ZZZZ</name>
<dbReference type="AlphaFoldDB" id="X1G5W9"/>
<dbReference type="EMBL" id="BARU01020751">
    <property type="protein sequence ID" value="GAH52617.1"/>
    <property type="molecule type" value="Genomic_DNA"/>
</dbReference>
<comment type="caution">
    <text evidence="1">The sequence shown here is derived from an EMBL/GenBank/DDBJ whole genome shotgun (WGS) entry which is preliminary data.</text>
</comment>
<reference evidence="1" key="1">
    <citation type="journal article" date="2014" name="Front. Microbiol.">
        <title>High frequency of phylogenetically diverse reductive dehalogenase-homologous genes in deep subseafloor sedimentary metagenomes.</title>
        <authorList>
            <person name="Kawai M."/>
            <person name="Futagami T."/>
            <person name="Toyoda A."/>
            <person name="Takaki Y."/>
            <person name="Nishi S."/>
            <person name="Hori S."/>
            <person name="Arai W."/>
            <person name="Tsubouchi T."/>
            <person name="Morono Y."/>
            <person name="Uchiyama I."/>
            <person name="Ito T."/>
            <person name="Fujiyama A."/>
            <person name="Inagaki F."/>
            <person name="Takami H."/>
        </authorList>
    </citation>
    <scope>NUCLEOTIDE SEQUENCE</scope>
    <source>
        <strain evidence="1">Expedition CK06-06</strain>
    </source>
</reference>
<proteinExistence type="predicted"/>
<organism evidence="1">
    <name type="scientific">marine sediment metagenome</name>
    <dbReference type="NCBI Taxonomy" id="412755"/>
    <lineage>
        <taxon>unclassified sequences</taxon>
        <taxon>metagenomes</taxon>
        <taxon>ecological metagenomes</taxon>
    </lineage>
</organism>
<gene>
    <name evidence="1" type="ORF">S03H2_34034</name>
</gene>
<evidence type="ECO:0000313" key="1">
    <source>
        <dbReference type="EMBL" id="GAH52617.1"/>
    </source>
</evidence>
<accession>X1G5W9</accession>